<keyword evidence="9" id="KW-0560">Oxidoreductase</keyword>
<evidence type="ECO:0008006" key="16">
    <source>
        <dbReference type="Google" id="ProtNLM"/>
    </source>
</evidence>
<accession>A0A8S1C8U7</accession>
<protein>
    <recommendedName>
        <fullName evidence="16">Cytochrome P450</fullName>
    </recommendedName>
</protein>
<dbReference type="AlphaFoldDB" id="A0A8S1C8U7"/>
<keyword evidence="5" id="KW-0349">Heme</keyword>
<sequence length="1016" mass="116565">MWWPFPLWLNVLTALWVVVLLLLYLFLTSQFDYWKDRGVRYEKGLPLFGSLFRAMTMQEHMAFTIDAIYKKHQGERFVGIFQGKTPSLLVRDPELLKDIMVKDFAHFYDHGFKVHEDADPLQAKSLFNLEGHKWKSTRCKLTPTFTSGKIKAMTPLMEEVGLDLQEHLSQWANSGKAFDLKQTASRFTTDVIGSVAFGIKCNSLANPDSEFRTMGKKLVEMDLWKGLKALVILLFPGWAMTFKLKFISDECTNFFRKMVQDVIDIRKKTGKTRNDFMQLLIELKDKGEIKTDDDDEENEIDELNEFEGDHHKDIQFSHDDITAQATTFFMAGFETSSILISHASLELAVNTELQKKVQEEIELVSSNHDGKISYEALKEMKYLDAVVQETLRKYPPAAMMTRVCTKNYIIPDSQLNLEEGTPVLIPIYSLQNDPKYFPDPDVFNPDRFMGKEALNKNQFIHMPFGEGPRKCIGNRVALVQTKMGLAAIFSKYSLSPSKRTQYPVQIDPKQFMFTATGGIWLEIQNKINTRNHEHWHLKGVESVGAAPFVGSLWPVLSLREHMSDFFNRLYNEHKGKRFIGYFQGNTPGLLILDPELVKSVTISDFSHFVNHGFKIDPESNPVTSRSLLIMKGKKWKEMRNTLSPTFTSGRIKEMFPLVHECSVNLENFLRHHQRQNLNIKDLLARFTTDVIATCAFGLSVNSVKNPNDKFRDMGRKMFEIDTAQGLKNACLIFLPSVARILKFSYLKPELTLFYRSLVKNIIEKRTETGNTRKDFMQLLIQLKETGKLGAIDDEPEESNDSTASLKLTDDDIVAQAVIFFVGGFETSSSSLTFALMELARHPEVQQKARNNIKDVLHRHGGEMSYQALQEMTYLDNIVQEALRMYPPSGFLNRVCTKKYNIPQTNVTIEKGTFVYIPVRALQNDPNYFEDPQTFNPDRFNDEISIKNKNLFLAFGDGPRQCIGMRFAKMQSKLGLFAFLRHFEVMQSPKTVYPPVMDPRQMFLSAKDSISIQLIEA</sequence>
<keyword evidence="11" id="KW-0503">Monooxygenase</keyword>
<evidence type="ECO:0000256" key="12">
    <source>
        <dbReference type="ARBA" id="ARBA00023136"/>
    </source>
</evidence>
<name>A0A8S1C8U7_9INSE</name>
<evidence type="ECO:0000256" key="5">
    <source>
        <dbReference type="ARBA" id="ARBA00022617"/>
    </source>
</evidence>
<dbReference type="EMBL" id="CADEPI010000019">
    <property type="protein sequence ID" value="CAB3365210.1"/>
    <property type="molecule type" value="Genomic_DNA"/>
</dbReference>
<dbReference type="PRINTS" id="PR00463">
    <property type="entry name" value="EP450I"/>
</dbReference>
<organism evidence="14 15">
    <name type="scientific">Cloeon dipterum</name>
    <dbReference type="NCBI Taxonomy" id="197152"/>
    <lineage>
        <taxon>Eukaryota</taxon>
        <taxon>Metazoa</taxon>
        <taxon>Ecdysozoa</taxon>
        <taxon>Arthropoda</taxon>
        <taxon>Hexapoda</taxon>
        <taxon>Insecta</taxon>
        <taxon>Pterygota</taxon>
        <taxon>Palaeoptera</taxon>
        <taxon>Ephemeroptera</taxon>
        <taxon>Pisciforma</taxon>
        <taxon>Baetidae</taxon>
        <taxon>Cloeon</taxon>
    </lineage>
</organism>
<dbReference type="InterPro" id="IPR002401">
    <property type="entry name" value="Cyt_P450_E_grp-I"/>
</dbReference>
<evidence type="ECO:0000256" key="3">
    <source>
        <dbReference type="ARBA" id="ARBA00004406"/>
    </source>
</evidence>
<comment type="cofactor">
    <cofactor evidence="1">
        <name>heme</name>
        <dbReference type="ChEBI" id="CHEBI:30413"/>
    </cofactor>
</comment>
<dbReference type="SUPFAM" id="SSF48264">
    <property type="entry name" value="Cytochrome P450"/>
    <property type="match status" value="2"/>
</dbReference>
<evidence type="ECO:0000256" key="11">
    <source>
        <dbReference type="ARBA" id="ARBA00023033"/>
    </source>
</evidence>
<dbReference type="GO" id="GO:0005506">
    <property type="term" value="F:iron ion binding"/>
    <property type="evidence" value="ECO:0007669"/>
    <property type="project" value="InterPro"/>
</dbReference>
<dbReference type="Pfam" id="PF00067">
    <property type="entry name" value="p450"/>
    <property type="match status" value="2"/>
</dbReference>
<evidence type="ECO:0000256" key="1">
    <source>
        <dbReference type="ARBA" id="ARBA00001971"/>
    </source>
</evidence>
<dbReference type="GO" id="GO:0016705">
    <property type="term" value="F:oxidoreductase activity, acting on paired donors, with incorporation or reduction of molecular oxygen"/>
    <property type="evidence" value="ECO:0007669"/>
    <property type="project" value="InterPro"/>
</dbReference>
<evidence type="ECO:0000313" key="15">
    <source>
        <dbReference type="Proteomes" id="UP000494165"/>
    </source>
</evidence>
<comment type="similarity">
    <text evidence="4">Belongs to the cytochrome P450 family.</text>
</comment>
<dbReference type="PRINTS" id="PR00385">
    <property type="entry name" value="P450"/>
</dbReference>
<feature type="transmembrane region" description="Helical" evidence="13">
    <location>
        <begin position="6"/>
        <end position="27"/>
    </location>
</feature>
<evidence type="ECO:0000256" key="13">
    <source>
        <dbReference type="SAM" id="Phobius"/>
    </source>
</evidence>
<comment type="subcellular location">
    <subcellularLocation>
        <location evidence="3">Endoplasmic reticulum membrane</location>
        <topology evidence="3">Peripheral membrane protein</topology>
    </subcellularLocation>
    <subcellularLocation>
        <location evidence="2">Microsome membrane</location>
        <topology evidence="2">Peripheral membrane protein</topology>
    </subcellularLocation>
</comment>
<evidence type="ECO:0000256" key="6">
    <source>
        <dbReference type="ARBA" id="ARBA00022723"/>
    </source>
</evidence>
<dbReference type="CDD" id="cd11056">
    <property type="entry name" value="CYP6-like"/>
    <property type="match status" value="2"/>
</dbReference>
<evidence type="ECO:0000256" key="2">
    <source>
        <dbReference type="ARBA" id="ARBA00004174"/>
    </source>
</evidence>
<keyword evidence="13" id="KW-1133">Transmembrane helix</keyword>
<evidence type="ECO:0000256" key="10">
    <source>
        <dbReference type="ARBA" id="ARBA00023004"/>
    </source>
</evidence>
<reference evidence="14 15" key="1">
    <citation type="submission" date="2020-04" db="EMBL/GenBank/DDBJ databases">
        <authorList>
            <person name="Alioto T."/>
            <person name="Alioto T."/>
            <person name="Gomez Garrido J."/>
        </authorList>
    </citation>
    <scope>NUCLEOTIDE SEQUENCE [LARGE SCALE GENOMIC DNA]</scope>
</reference>
<keyword evidence="7" id="KW-0256">Endoplasmic reticulum</keyword>
<dbReference type="InterPro" id="IPR036396">
    <property type="entry name" value="Cyt_P450_sf"/>
</dbReference>
<evidence type="ECO:0000313" key="14">
    <source>
        <dbReference type="EMBL" id="CAB3365210.1"/>
    </source>
</evidence>
<dbReference type="GO" id="GO:0004497">
    <property type="term" value="F:monooxygenase activity"/>
    <property type="evidence" value="ECO:0007669"/>
    <property type="project" value="UniProtKB-KW"/>
</dbReference>
<dbReference type="PANTHER" id="PTHR24292">
    <property type="entry name" value="CYTOCHROME P450"/>
    <property type="match status" value="1"/>
</dbReference>
<proteinExistence type="inferred from homology"/>
<evidence type="ECO:0000256" key="7">
    <source>
        <dbReference type="ARBA" id="ARBA00022824"/>
    </source>
</evidence>
<keyword evidence="15" id="KW-1185">Reference proteome</keyword>
<dbReference type="GO" id="GO:0005789">
    <property type="term" value="C:endoplasmic reticulum membrane"/>
    <property type="evidence" value="ECO:0007669"/>
    <property type="project" value="UniProtKB-SubCell"/>
</dbReference>
<evidence type="ECO:0000256" key="4">
    <source>
        <dbReference type="ARBA" id="ARBA00010617"/>
    </source>
</evidence>
<dbReference type="GO" id="GO:0020037">
    <property type="term" value="F:heme binding"/>
    <property type="evidence" value="ECO:0007669"/>
    <property type="project" value="InterPro"/>
</dbReference>
<dbReference type="InterPro" id="IPR050476">
    <property type="entry name" value="Insect_CytP450_Detox"/>
</dbReference>
<dbReference type="PANTHER" id="PTHR24292:SF54">
    <property type="entry name" value="CYP9F3-RELATED"/>
    <property type="match status" value="1"/>
</dbReference>
<evidence type="ECO:0000256" key="8">
    <source>
        <dbReference type="ARBA" id="ARBA00022848"/>
    </source>
</evidence>
<dbReference type="Gene3D" id="1.10.630.10">
    <property type="entry name" value="Cytochrome P450"/>
    <property type="match status" value="2"/>
</dbReference>
<evidence type="ECO:0000256" key="9">
    <source>
        <dbReference type="ARBA" id="ARBA00023002"/>
    </source>
</evidence>
<feature type="transmembrane region" description="Helical" evidence="13">
    <location>
        <begin position="226"/>
        <end position="247"/>
    </location>
</feature>
<keyword evidence="13" id="KW-0812">Transmembrane</keyword>
<keyword evidence="6" id="KW-0479">Metal-binding</keyword>
<dbReference type="InterPro" id="IPR017972">
    <property type="entry name" value="Cyt_P450_CS"/>
</dbReference>
<keyword evidence="10" id="KW-0408">Iron</keyword>
<gene>
    <name evidence="14" type="ORF">CLODIP_2_CD06757</name>
</gene>
<keyword evidence="8" id="KW-0492">Microsome</keyword>
<dbReference type="FunFam" id="1.10.630.10:FF:000042">
    <property type="entry name" value="Cytochrome P450"/>
    <property type="match status" value="2"/>
</dbReference>
<dbReference type="Proteomes" id="UP000494165">
    <property type="component" value="Unassembled WGS sequence"/>
</dbReference>
<comment type="caution">
    <text evidence="14">The sequence shown here is derived from an EMBL/GenBank/DDBJ whole genome shotgun (WGS) entry which is preliminary data.</text>
</comment>
<dbReference type="PROSITE" id="PS00086">
    <property type="entry name" value="CYTOCHROME_P450"/>
    <property type="match status" value="2"/>
</dbReference>
<dbReference type="OrthoDB" id="2789670at2759"/>
<dbReference type="InterPro" id="IPR001128">
    <property type="entry name" value="Cyt_P450"/>
</dbReference>
<keyword evidence="12 13" id="KW-0472">Membrane</keyword>